<dbReference type="InterPro" id="IPR013783">
    <property type="entry name" value="Ig-like_fold"/>
</dbReference>
<dbReference type="SUPFAM" id="SSF49299">
    <property type="entry name" value="PKD domain"/>
    <property type="match status" value="1"/>
</dbReference>
<evidence type="ECO:0000313" key="3">
    <source>
        <dbReference type="EMBL" id="EMR04692.1"/>
    </source>
</evidence>
<comment type="caution">
    <text evidence="3">The sequence shown here is derived from an EMBL/GenBank/DDBJ whole genome shotgun (WGS) entry which is preliminary data.</text>
</comment>
<evidence type="ECO:0000259" key="2">
    <source>
        <dbReference type="Pfam" id="PF19406"/>
    </source>
</evidence>
<dbReference type="eggNOG" id="COG3291">
    <property type="taxonomic scope" value="Bacteria"/>
</dbReference>
<name>M7NBR6_9BACT</name>
<dbReference type="EMBL" id="AODQ01000002">
    <property type="protein sequence ID" value="EMR04692.1"/>
    <property type="molecule type" value="Genomic_DNA"/>
</dbReference>
<evidence type="ECO:0008006" key="5">
    <source>
        <dbReference type="Google" id="ProtNLM"/>
    </source>
</evidence>
<dbReference type="InterPro" id="IPR045828">
    <property type="entry name" value="PKD_Bacteroidetes"/>
</dbReference>
<dbReference type="eggNOG" id="COG3391">
    <property type="taxonomic scope" value="Bacteria"/>
</dbReference>
<dbReference type="Pfam" id="PF19406">
    <property type="entry name" value="PKD_5"/>
    <property type="match status" value="1"/>
</dbReference>
<gene>
    <name evidence="3" type="ORF">ADICEAN_00144</name>
</gene>
<feature type="domain" description="PKD-like" evidence="2">
    <location>
        <begin position="15"/>
        <end position="96"/>
    </location>
</feature>
<feature type="domain" description="Secretion system C-terminal sorting" evidence="1">
    <location>
        <begin position="862"/>
        <end position="928"/>
    </location>
</feature>
<evidence type="ECO:0000259" key="1">
    <source>
        <dbReference type="Pfam" id="PF18962"/>
    </source>
</evidence>
<protein>
    <recommendedName>
        <fullName evidence="5">Secretion system C-terminal sorting domain-containing protein</fullName>
    </recommendedName>
</protein>
<organism evidence="3 4">
    <name type="scientific">Cesiribacter andamanensis AMV16</name>
    <dbReference type="NCBI Taxonomy" id="1279009"/>
    <lineage>
        <taxon>Bacteria</taxon>
        <taxon>Pseudomonadati</taxon>
        <taxon>Bacteroidota</taxon>
        <taxon>Cytophagia</taxon>
        <taxon>Cytophagales</taxon>
        <taxon>Cesiribacteraceae</taxon>
        <taxon>Cesiribacter</taxon>
    </lineage>
</organism>
<dbReference type="OrthoDB" id="842906at2"/>
<sequence length="939" mass="103293">MNPNPILSSTLTPPAICTGNSFTYSPTSATGGASFSWSRVAVTGISNPAANGTGPISEQLVNTTTSPIDVTYQITTTANGCPGTPQNLVVRVNPYPVAEFSGITDGGITYSGESSKVLTGSPAGGTFSGPGVSLAQGIWRFNACTALGSADELEVPITYTVTEGGCTSTITKNVLVKRSTYTVINRGEPFTICRGQNITFTAYIYREVEVMYPYTNTPITDVGIRDAATYNEAYTDYYRALIKDPDWEPSDIERAYPQRLLQPIPYNPDAGDDLEDQVDVAQFLMDPALFSYQWERNGSDQGQDNQSRSIAALSATDYIRVKVELRNQSSCITSTQPLITGPKGEKWAPSNYLFFSEPRDYVLILPDNTPPLAICQGDTEGVQVSFPVGTYQWINTNTEITWFLRRDGIVYPLYTIDLSNATQDQLAGYFTLTADELNQALSDRYPQLVPGELIDGDEVYMEYISDLDREIRSRCSQGGQVNASQVVTVIVNNLEAEAEPFEEEICLGETITVQNLEITTLTGTNEVSYQWYINGQLYTQATGPTFDFTPSSATPGTYEIEVTLTNGCQTISALAIGTLTVNPLPEVTLGNLSVCVLNAPITLTTGSSNITAGSGTYSGPGITNGVFDPSEVGPGTYTYTYTFETTNGCLATETATITVEETIELEGELLYEESPDGQYWTFTAEESEDLDFGDNPTYRWLRRTGISDWEEVYPQDSRFPNVYLDFDYGADVEIIVQVVNSEDCTIIELIIPNNPLPVDMLYFRATKQGADAVLEWATAKEENNTGFEVQVSTNGTEYRKLAFVPTADGNTTGTQTYKYTDREKGKAGNRYYRLMQIDIDGTTEYFGPQLVQFETRDGLTFYPNPFQNEIQLDVQAEERGPLQIRISNAAGVNVLERTLTIEKGTSLREISLDPSLPRGMYFITTQMGGVVRHFKLMKQ</sequence>
<evidence type="ECO:0000313" key="4">
    <source>
        <dbReference type="Proteomes" id="UP000011910"/>
    </source>
</evidence>
<dbReference type="Proteomes" id="UP000011910">
    <property type="component" value="Unassembled WGS sequence"/>
</dbReference>
<dbReference type="Gene3D" id="2.60.40.10">
    <property type="entry name" value="Immunoglobulins"/>
    <property type="match status" value="1"/>
</dbReference>
<dbReference type="Pfam" id="PF18962">
    <property type="entry name" value="Por_Secre_tail"/>
    <property type="match status" value="1"/>
</dbReference>
<dbReference type="STRING" id="1279009.ADICEAN_00144"/>
<dbReference type="NCBIfam" id="TIGR04183">
    <property type="entry name" value="Por_Secre_tail"/>
    <property type="match status" value="1"/>
</dbReference>
<dbReference type="AlphaFoldDB" id="M7NBR6"/>
<reference evidence="3 4" key="1">
    <citation type="journal article" date="2013" name="Genome Announc.">
        <title>Draft Genome Sequence of Cesiribacter andamanensis Strain AMV16T, Isolated from a Soil Sample from a Mud Volcano in the Andaman Islands, India.</title>
        <authorList>
            <person name="Shivaji S."/>
            <person name="Ara S."/>
            <person name="Begum Z."/>
            <person name="Srinivas T.N."/>
            <person name="Singh A."/>
            <person name="Kumar Pinnaka A."/>
        </authorList>
    </citation>
    <scope>NUCLEOTIDE SEQUENCE [LARGE SCALE GENOMIC DNA]</scope>
    <source>
        <strain evidence="3 4">AMV16</strain>
    </source>
</reference>
<accession>M7NBR6</accession>
<dbReference type="InterPro" id="IPR035986">
    <property type="entry name" value="PKD_dom_sf"/>
</dbReference>
<dbReference type="PATRIC" id="fig|1279009.4.peg.149"/>
<dbReference type="InterPro" id="IPR026444">
    <property type="entry name" value="Secre_tail"/>
</dbReference>
<keyword evidence="4" id="KW-1185">Reference proteome</keyword>
<proteinExistence type="predicted"/>